<protein>
    <submittedName>
        <fullName evidence="2">Uncharacterized protein</fullName>
    </submittedName>
</protein>
<sequence>MFWVEVLVHTAFFLLFLPIFYFEYVAPLQSYSVISDLFDIVQPEFLDVALLNSINSTQNLTTAVNTAADLFKNEIIDEFSAENKTIKLNAYLVCEIVGFAFLCTGVGLAYYYELNITELLLSNVIVLSFIIISEFFIVGAFFKNFKEIDAEFVKASFVGGMAHGYRFRCPDASDYLLSLIPSWINRP</sequence>
<keyword evidence="1" id="KW-0472">Membrane</keyword>
<keyword evidence="1" id="KW-1133">Transmembrane helix</keyword>
<reference evidence="2" key="1">
    <citation type="journal article" date="2020" name="Nature">
        <title>Giant virus diversity and host interactions through global metagenomics.</title>
        <authorList>
            <person name="Schulz F."/>
            <person name="Roux S."/>
            <person name="Paez-Espino D."/>
            <person name="Jungbluth S."/>
            <person name="Walsh D.A."/>
            <person name="Denef V.J."/>
            <person name="McMahon K.D."/>
            <person name="Konstantinidis K.T."/>
            <person name="Eloe-Fadrosh E.A."/>
            <person name="Kyrpides N.C."/>
            <person name="Woyke T."/>
        </authorList>
    </citation>
    <scope>NUCLEOTIDE SEQUENCE</scope>
    <source>
        <strain evidence="2">GVMAG-M-3300023179-99</strain>
    </source>
</reference>
<feature type="transmembrane region" description="Helical" evidence="1">
    <location>
        <begin position="90"/>
        <end position="112"/>
    </location>
</feature>
<keyword evidence="1" id="KW-0812">Transmembrane</keyword>
<feature type="transmembrane region" description="Helical" evidence="1">
    <location>
        <begin position="6"/>
        <end position="26"/>
    </location>
</feature>
<feature type="transmembrane region" description="Helical" evidence="1">
    <location>
        <begin position="124"/>
        <end position="142"/>
    </location>
</feature>
<proteinExistence type="predicted"/>
<organism evidence="2">
    <name type="scientific">viral metagenome</name>
    <dbReference type="NCBI Taxonomy" id="1070528"/>
    <lineage>
        <taxon>unclassified sequences</taxon>
        <taxon>metagenomes</taxon>
        <taxon>organismal metagenomes</taxon>
    </lineage>
</organism>
<accession>A0A6C0HFF2</accession>
<evidence type="ECO:0000313" key="2">
    <source>
        <dbReference type="EMBL" id="QHT79229.1"/>
    </source>
</evidence>
<dbReference type="AlphaFoldDB" id="A0A6C0HFF2"/>
<evidence type="ECO:0000256" key="1">
    <source>
        <dbReference type="SAM" id="Phobius"/>
    </source>
</evidence>
<dbReference type="EMBL" id="MN739946">
    <property type="protein sequence ID" value="QHT79229.1"/>
    <property type="molecule type" value="Genomic_DNA"/>
</dbReference>
<name>A0A6C0HFF2_9ZZZZ</name>